<accession>A0A1M4WLA3</accession>
<evidence type="ECO:0000313" key="3">
    <source>
        <dbReference type="Proteomes" id="UP000184404"/>
    </source>
</evidence>
<evidence type="ECO:0000259" key="1">
    <source>
        <dbReference type="Pfam" id="PF13472"/>
    </source>
</evidence>
<dbReference type="Proteomes" id="UP000184404">
    <property type="component" value="Unassembled WGS sequence"/>
</dbReference>
<dbReference type="Gene3D" id="2.60.40.10">
    <property type="entry name" value="Immunoglobulins"/>
    <property type="match status" value="2"/>
</dbReference>
<dbReference type="STRING" id="1123243.SAMN02745190_01268"/>
<dbReference type="GO" id="GO:0004622">
    <property type="term" value="F:phosphatidylcholine lysophospholipase activity"/>
    <property type="evidence" value="ECO:0007669"/>
    <property type="project" value="TreeGrafter"/>
</dbReference>
<reference evidence="2 3" key="1">
    <citation type="submission" date="2016-11" db="EMBL/GenBank/DDBJ databases">
        <authorList>
            <person name="Jaros S."/>
            <person name="Januszkiewicz K."/>
            <person name="Wedrychowicz H."/>
        </authorList>
    </citation>
    <scope>NUCLEOTIDE SEQUENCE [LARGE SCALE GENOMIC DNA]</scope>
    <source>
        <strain evidence="2 3">DSM 10502</strain>
    </source>
</reference>
<protein>
    <submittedName>
        <fullName evidence="2">Lysophospholipase L1</fullName>
    </submittedName>
</protein>
<organism evidence="2 3">
    <name type="scientific">Schwartzia succinivorans DSM 10502</name>
    <dbReference type="NCBI Taxonomy" id="1123243"/>
    <lineage>
        <taxon>Bacteria</taxon>
        <taxon>Bacillati</taxon>
        <taxon>Bacillota</taxon>
        <taxon>Negativicutes</taxon>
        <taxon>Selenomonadales</taxon>
        <taxon>Selenomonadaceae</taxon>
        <taxon>Schwartzia</taxon>
    </lineage>
</organism>
<dbReference type="PANTHER" id="PTHR30383">
    <property type="entry name" value="THIOESTERASE 1/PROTEASE 1/LYSOPHOSPHOLIPASE L1"/>
    <property type="match status" value="1"/>
</dbReference>
<dbReference type="Pfam" id="PF13472">
    <property type="entry name" value="Lipase_GDSL_2"/>
    <property type="match status" value="1"/>
</dbReference>
<dbReference type="InterPro" id="IPR036514">
    <property type="entry name" value="SGNH_hydro_sf"/>
</dbReference>
<keyword evidence="3" id="KW-1185">Reference proteome</keyword>
<gene>
    <name evidence="2" type="ORF">SAMN02745190_01268</name>
</gene>
<dbReference type="InterPro" id="IPR013783">
    <property type="entry name" value="Ig-like_fold"/>
</dbReference>
<dbReference type="InterPro" id="IPR051532">
    <property type="entry name" value="Ester_Hydrolysis_Enzymes"/>
</dbReference>
<dbReference type="Gene3D" id="3.40.50.1110">
    <property type="entry name" value="SGNH hydrolase"/>
    <property type="match status" value="1"/>
</dbReference>
<feature type="domain" description="SGNH hydrolase-type esterase" evidence="1">
    <location>
        <begin position="215"/>
        <end position="380"/>
    </location>
</feature>
<name>A0A1M4WLA3_9FIRM</name>
<dbReference type="InterPro" id="IPR008265">
    <property type="entry name" value="Lipase_GDSL_AS"/>
</dbReference>
<evidence type="ECO:0000313" key="2">
    <source>
        <dbReference type="EMBL" id="SHE82008.1"/>
    </source>
</evidence>
<dbReference type="AlphaFoldDB" id="A0A1M4WLA3"/>
<dbReference type="GO" id="GO:0006629">
    <property type="term" value="P:lipid metabolic process"/>
    <property type="evidence" value="ECO:0007669"/>
    <property type="project" value="InterPro"/>
</dbReference>
<dbReference type="EMBL" id="FQUG01000004">
    <property type="protein sequence ID" value="SHE82008.1"/>
    <property type="molecule type" value="Genomic_DNA"/>
</dbReference>
<proteinExistence type="predicted"/>
<dbReference type="SUPFAM" id="SSF52266">
    <property type="entry name" value="SGNH hydrolase"/>
    <property type="match status" value="1"/>
</dbReference>
<dbReference type="PROSITE" id="PS01098">
    <property type="entry name" value="LIPASE_GDSL_SER"/>
    <property type="match status" value="1"/>
</dbReference>
<sequence length="410" mass="46564">MTSPQEPLSDAPLLSWNKNFDAIAYEIEIFSDNIKNLDPLDNDSRAIYRTTAIYTNFYELPLYEISDKLPKNGPVYWRVRALKLGKQAISPFSELVPLYTDASLPHMNAPIPRKTSPMAKGAAMLYPVYGWIRPTNASYFEVQIFAEDPDKNSLARPISVYTAPIAELYDTEPRMGDTTYYWRVRSLGEDGKPLGDWSKVSGFRTSPSDHWKIAVFGDSISHGGGRLSFGPEDLEYSWLHYLDSNAVNLSQSGNLTSDMLARFERDVVPFHPEYLIIMGGTNDLRSDEYTLESTIKNMNAIEEKCRRYGIKPIFLTLPPINPANIIRAFDEQTDPGWKNKFARFNDFLRTKPHIDVAKSFAAYSSETGELPEWLGYDGLHEDVIGKQLIAARVNAEWETAVQAADEWFKQ</sequence>
<dbReference type="InterPro" id="IPR013830">
    <property type="entry name" value="SGNH_hydro"/>
</dbReference>
<dbReference type="PANTHER" id="PTHR30383:SF5">
    <property type="entry name" value="SGNH HYDROLASE-TYPE ESTERASE DOMAIN-CONTAINING PROTEIN"/>
    <property type="match status" value="1"/>
</dbReference>